<dbReference type="RefSeq" id="XP_016234569.1">
    <property type="nucleotide sequence ID" value="XM_016381467.1"/>
</dbReference>
<dbReference type="GO" id="GO:1990904">
    <property type="term" value="C:ribonucleoprotein complex"/>
    <property type="evidence" value="ECO:0007669"/>
    <property type="project" value="InterPro"/>
</dbReference>
<comment type="subcellular location">
    <subcellularLocation>
        <location evidence="1">Nucleus</location>
    </subcellularLocation>
</comment>
<evidence type="ECO:0000256" key="5">
    <source>
        <dbReference type="SAM" id="MobiDB-lite"/>
    </source>
</evidence>
<feature type="domain" description="HTH La-type RNA-binding" evidence="7">
    <location>
        <begin position="104"/>
        <end position="196"/>
    </location>
</feature>
<dbReference type="SMART" id="SM00715">
    <property type="entry name" value="LA"/>
    <property type="match status" value="1"/>
</dbReference>
<dbReference type="InterPro" id="IPR036388">
    <property type="entry name" value="WH-like_DNA-bd_sf"/>
</dbReference>
<dbReference type="HOGENOM" id="CLU_043291_2_0_1"/>
<keyword evidence="2 4" id="KW-0694">RNA-binding</keyword>
<dbReference type="Gene3D" id="1.10.10.10">
    <property type="entry name" value="Winged helix-like DNA-binding domain superfamily/Winged helix DNA-binding domain"/>
    <property type="match status" value="1"/>
</dbReference>
<dbReference type="PROSITE" id="PS50961">
    <property type="entry name" value="HTH_LA"/>
    <property type="match status" value="1"/>
</dbReference>
<dbReference type="CDD" id="cd12291">
    <property type="entry name" value="RRM1_La"/>
    <property type="match status" value="1"/>
</dbReference>
<dbReference type="InterPro" id="IPR036390">
    <property type="entry name" value="WH_DNA-bd_sf"/>
</dbReference>
<evidence type="ECO:0000313" key="8">
    <source>
        <dbReference type="EMBL" id="KIW14353.1"/>
    </source>
</evidence>
<organism evidence="8 9">
    <name type="scientific">Exophiala spinifera</name>
    <dbReference type="NCBI Taxonomy" id="91928"/>
    <lineage>
        <taxon>Eukaryota</taxon>
        <taxon>Fungi</taxon>
        <taxon>Dikarya</taxon>
        <taxon>Ascomycota</taxon>
        <taxon>Pezizomycotina</taxon>
        <taxon>Eurotiomycetes</taxon>
        <taxon>Chaetothyriomycetidae</taxon>
        <taxon>Chaetothyriales</taxon>
        <taxon>Herpotrichiellaceae</taxon>
        <taxon>Exophiala</taxon>
    </lineage>
</organism>
<dbReference type="Pfam" id="PF00076">
    <property type="entry name" value="RRM_1"/>
    <property type="match status" value="1"/>
</dbReference>
<dbReference type="GO" id="GO:0006396">
    <property type="term" value="P:RNA processing"/>
    <property type="evidence" value="ECO:0007669"/>
    <property type="project" value="InterPro"/>
</dbReference>
<feature type="compositionally biased region" description="Polar residues" evidence="5">
    <location>
        <begin position="408"/>
        <end position="418"/>
    </location>
</feature>
<protein>
    <recommendedName>
        <fullName evidence="10">Lupus La protein</fullName>
    </recommendedName>
</protein>
<keyword evidence="3" id="KW-0539">Nucleus</keyword>
<dbReference type="GeneID" id="27334218"/>
<dbReference type="InterPro" id="IPR000504">
    <property type="entry name" value="RRM_dom"/>
</dbReference>
<dbReference type="PANTHER" id="PTHR22792:SF140">
    <property type="entry name" value="ACHILLES, ISOFORM A"/>
    <property type="match status" value="1"/>
</dbReference>
<dbReference type="SUPFAM" id="SSF54928">
    <property type="entry name" value="RNA-binding domain, RBD"/>
    <property type="match status" value="1"/>
</dbReference>
<reference evidence="8 9" key="1">
    <citation type="submission" date="2015-01" db="EMBL/GenBank/DDBJ databases">
        <title>The Genome Sequence of Exophiala spinifera CBS89968.</title>
        <authorList>
            <consortium name="The Broad Institute Genomics Platform"/>
            <person name="Cuomo C."/>
            <person name="de Hoog S."/>
            <person name="Gorbushina A."/>
            <person name="Stielow B."/>
            <person name="Teixiera M."/>
            <person name="Abouelleil A."/>
            <person name="Chapman S.B."/>
            <person name="Priest M."/>
            <person name="Young S.K."/>
            <person name="Wortman J."/>
            <person name="Nusbaum C."/>
            <person name="Birren B."/>
        </authorList>
    </citation>
    <scope>NUCLEOTIDE SEQUENCE [LARGE SCALE GENOMIC DNA]</scope>
    <source>
        <strain evidence="8 9">CBS 89968</strain>
    </source>
</reference>
<dbReference type="STRING" id="91928.A0A0D2B625"/>
<evidence type="ECO:0008006" key="10">
    <source>
        <dbReference type="Google" id="ProtNLM"/>
    </source>
</evidence>
<name>A0A0D2B625_9EURO</name>
<dbReference type="Pfam" id="PF05383">
    <property type="entry name" value="La"/>
    <property type="match status" value="1"/>
</dbReference>
<keyword evidence="9" id="KW-1185">Reference proteome</keyword>
<gene>
    <name evidence="8" type="ORF">PV08_07135</name>
</gene>
<evidence type="ECO:0000259" key="6">
    <source>
        <dbReference type="PROSITE" id="PS50102"/>
    </source>
</evidence>
<evidence type="ECO:0000259" key="7">
    <source>
        <dbReference type="PROSITE" id="PS50961"/>
    </source>
</evidence>
<dbReference type="AlphaFoldDB" id="A0A0D2B625"/>
<dbReference type="PROSITE" id="PS50102">
    <property type="entry name" value="RRM"/>
    <property type="match status" value="1"/>
</dbReference>
<dbReference type="GO" id="GO:0005634">
    <property type="term" value="C:nucleus"/>
    <property type="evidence" value="ECO:0007669"/>
    <property type="project" value="UniProtKB-SubCell"/>
</dbReference>
<feature type="compositionally biased region" description="Polar residues" evidence="5">
    <location>
        <begin position="99"/>
        <end position="108"/>
    </location>
</feature>
<dbReference type="SMART" id="SM00360">
    <property type="entry name" value="RRM"/>
    <property type="match status" value="1"/>
</dbReference>
<dbReference type="EMBL" id="KN847496">
    <property type="protein sequence ID" value="KIW14353.1"/>
    <property type="molecule type" value="Genomic_DNA"/>
</dbReference>
<dbReference type="InterPro" id="IPR035979">
    <property type="entry name" value="RBD_domain_sf"/>
</dbReference>
<dbReference type="InterPro" id="IPR002344">
    <property type="entry name" value="Lupus_La"/>
</dbReference>
<feature type="domain" description="RRM" evidence="6">
    <location>
        <begin position="209"/>
        <end position="296"/>
    </location>
</feature>
<dbReference type="VEuPathDB" id="FungiDB:PV08_07135"/>
<sequence>MAEETVTDALQTPVDHNAAAAEDAKKLLAELQGDAEQKQELGETATVDKAETDASDKKETGGKDREHRDDRAHNSRGGRGGRGDRRGGYGSRNNRNNSKFDPTSQEVTNDPVAIRKQVEFYFSDSNLLTDTFIRNSIKDSENQSVDLITIHKFRRMQRFQPFEAVLEALRDSTFVELTDNETRVRRKDLPEDWDDPNRITVQENAATPRSVYVKGFGDEVASTQFDIEAFFEPYGPVNAVRLRRANDKLFKGSVFVEFKTEELAKAFLALDPKPQYKGNELQIMSKREYTAKKAEDIKSGKIVPNQSKFRSGRRDDRNGRDHKRKRDEEDTRDWRTRRDEDKKRGFRDDKRRGDRGNRGGRSYENKTDEKGIPTVKSSAGPKDSGRDDALAKARAAVEEETKKEQGKSAEQQNGSAEESTGKKRAREEDGEAGPESKKVDLKV</sequence>
<evidence type="ECO:0000256" key="1">
    <source>
        <dbReference type="ARBA" id="ARBA00004123"/>
    </source>
</evidence>
<dbReference type="Gene3D" id="3.30.70.330">
    <property type="match status" value="1"/>
</dbReference>
<feature type="compositionally biased region" description="Basic and acidic residues" evidence="5">
    <location>
        <begin position="434"/>
        <end position="443"/>
    </location>
</feature>
<dbReference type="InterPro" id="IPR045180">
    <property type="entry name" value="La_dom_prot"/>
</dbReference>
<dbReference type="InterPro" id="IPR012677">
    <property type="entry name" value="Nucleotide-bd_a/b_plait_sf"/>
</dbReference>
<evidence type="ECO:0000256" key="3">
    <source>
        <dbReference type="ARBA" id="ARBA00023242"/>
    </source>
</evidence>
<feature type="region of interest" description="Disordered" evidence="5">
    <location>
        <begin position="293"/>
        <end position="443"/>
    </location>
</feature>
<feature type="region of interest" description="Disordered" evidence="5">
    <location>
        <begin position="1"/>
        <end position="109"/>
    </location>
</feature>
<dbReference type="InterPro" id="IPR006630">
    <property type="entry name" value="La_HTH"/>
</dbReference>
<dbReference type="GO" id="GO:0003729">
    <property type="term" value="F:mRNA binding"/>
    <property type="evidence" value="ECO:0007669"/>
    <property type="project" value="TreeGrafter"/>
</dbReference>
<dbReference type="PANTHER" id="PTHR22792">
    <property type="entry name" value="LUPUS LA PROTEIN-RELATED"/>
    <property type="match status" value="1"/>
</dbReference>
<feature type="compositionally biased region" description="Basic and acidic residues" evidence="5">
    <location>
        <begin position="326"/>
        <end position="371"/>
    </location>
</feature>
<evidence type="ECO:0000256" key="4">
    <source>
        <dbReference type="PROSITE-ProRule" id="PRU00332"/>
    </source>
</evidence>
<feature type="compositionally biased region" description="Basic and acidic residues" evidence="5">
    <location>
        <begin position="383"/>
        <end position="407"/>
    </location>
</feature>
<feature type="compositionally biased region" description="Basic and acidic residues" evidence="5">
    <location>
        <begin position="35"/>
        <end position="73"/>
    </location>
</feature>
<accession>A0A0D2B625</accession>
<dbReference type="SUPFAM" id="SSF46785">
    <property type="entry name" value="Winged helix' DNA-binding domain"/>
    <property type="match status" value="1"/>
</dbReference>
<dbReference type="OrthoDB" id="439993at2759"/>
<dbReference type="Proteomes" id="UP000053328">
    <property type="component" value="Unassembled WGS sequence"/>
</dbReference>
<evidence type="ECO:0000313" key="9">
    <source>
        <dbReference type="Proteomes" id="UP000053328"/>
    </source>
</evidence>
<proteinExistence type="predicted"/>
<dbReference type="PRINTS" id="PR00302">
    <property type="entry name" value="LUPUSLA"/>
</dbReference>
<evidence type="ECO:0000256" key="2">
    <source>
        <dbReference type="ARBA" id="ARBA00022884"/>
    </source>
</evidence>